<evidence type="ECO:0000256" key="1">
    <source>
        <dbReference type="SAM" id="MobiDB-lite"/>
    </source>
</evidence>
<gene>
    <name evidence="3" type="ORF">BN9_023730</name>
</gene>
<proteinExistence type="predicted"/>
<feature type="domain" description="Transcription factor TFIIIB component B'' Myb" evidence="2">
    <location>
        <begin position="292"/>
        <end position="370"/>
    </location>
</feature>
<keyword evidence="4" id="KW-1185">Reference proteome</keyword>
<feature type="compositionally biased region" description="Polar residues" evidence="1">
    <location>
        <begin position="24"/>
        <end position="48"/>
    </location>
</feature>
<accession>A0A024G402</accession>
<dbReference type="EMBL" id="CAIX01000021">
    <property type="protein sequence ID" value="CCI41589.1"/>
    <property type="molecule type" value="Genomic_DNA"/>
</dbReference>
<evidence type="ECO:0000259" key="2">
    <source>
        <dbReference type="Pfam" id="PF15963"/>
    </source>
</evidence>
<reference evidence="3 4" key="1">
    <citation type="submission" date="2012-05" db="EMBL/GenBank/DDBJ databases">
        <title>Recombination and specialization in a pathogen metapopulation.</title>
        <authorList>
            <person name="Gardiner A."/>
            <person name="Kemen E."/>
            <person name="Schultz-Larsen T."/>
            <person name="MacLean D."/>
            <person name="Van Oosterhout C."/>
            <person name="Jones J.D.G."/>
        </authorList>
    </citation>
    <scope>NUCLEOTIDE SEQUENCE [LARGE SCALE GENOMIC DNA]</scope>
    <source>
        <strain evidence="3 4">Ac Nc2</strain>
    </source>
</reference>
<protein>
    <recommendedName>
        <fullName evidence="2">Transcription factor TFIIIB component B'' Myb domain-containing protein</fullName>
    </recommendedName>
</protein>
<dbReference type="AlphaFoldDB" id="A0A024G402"/>
<dbReference type="OrthoDB" id="272624at2759"/>
<name>A0A024G402_9STRA</name>
<feature type="compositionally biased region" description="Basic residues" evidence="1">
    <location>
        <begin position="72"/>
        <end position="87"/>
    </location>
</feature>
<evidence type="ECO:0000313" key="4">
    <source>
        <dbReference type="Proteomes" id="UP000053237"/>
    </source>
</evidence>
<comment type="caution">
    <text evidence="3">The sequence shown here is derived from an EMBL/GenBank/DDBJ whole genome shotgun (WGS) entry which is preliminary data.</text>
</comment>
<feature type="compositionally biased region" description="Basic and acidic residues" evidence="1">
    <location>
        <begin position="88"/>
        <end position="97"/>
    </location>
</feature>
<organism evidence="3 4">
    <name type="scientific">Albugo candida</name>
    <dbReference type="NCBI Taxonomy" id="65357"/>
    <lineage>
        <taxon>Eukaryota</taxon>
        <taxon>Sar</taxon>
        <taxon>Stramenopiles</taxon>
        <taxon>Oomycota</taxon>
        <taxon>Peronosporomycetes</taxon>
        <taxon>Albuginales</taxon>
        <taxon>Albuginaceae</taxon>
        <taxon>Albugo</taxon>
    </lineage>
</organism>
<dbReference type="InParanoid" id="A0A024G402"/>
<feature type="region of interest" description="Disordered" evidence="1">
    <location>
        <begin position="1"/>
        <end position="137"/>
    </location>
</feature>
<feature type="compositionally biased region" description="Basic and acidic residues" evidence="1">
    <location>
        <begin position="61"/>
        <end position="71"/>
    </location>
</feature>
<sequence length="425" mass="47917">MARVPLVTAKPRRCSPRLAPASRLRQQVTPVRNQQRVSVQDENPSPATECTEANAGSTESFPKKVIKEKAALARKSRLQTLRSRKVAKKDAKNDVNRGKKSKISQSTTKSSLTRTERRSRKLPRRSPPQEDNPLGEDVIVKVPHISARKKAAIWAKRVLESEPDCDKPLEVATTESKASLSLSREKSKPVEEVDVSQMSLRELALSISSSKCKPKHEEIFKEEDDHSEIENFDGMDASHQSASTCNDESALMAPQVQIIDGKMVITQALVQHKMEPNKETITEERQQLETVRSKRWGKEETKQFYYCLSQTGPTFSMMEPLFPSRSRLELKKKFKSEEKLRPRLIEIALRASVAPLDGEIVKTISQLIKKASEVGITKTVETSEEKCDDKDIMSDDGEAVHNLSVVSLDQSEELEQKKLLYEITK</sequence>
<dbReference type="STRING" id="65357.A0A024G402"/>
<dbReference type="InterPro" id="IPR039467">
    <property type="entry name" value="TFIIIB_B''_Myb"/>
</dbReference>
<feature type="compositionally biased region" description="Low complexity" evidence="1">
    <location>
        <begin position="103"/>
        <end position="113"/>
    </location>
</feature>
<dbReference type="Proteomes" id="UP000053237">
    <property type="component" value="Unassembled WGS sequence"/>
</dbReference>
<dbReference type="Pfam" id="PF15963">
    <property type="entry name" value="Myb_DNA-bind_7"/>
    <property type="match status" value="1"/>
</dbReference>
<evidence type="ECO:0000313" key="3">
    <source>
        <dbReference type="EMBL" id="CCI41589.1"/>
    </source>
</evidence>